<dbReference type="InterPro" id="IPR037278">
    <property type="entry name" value="ARFGAP/RecO"/>
</dbReference>
<evidence type="ECO:0000313" key="9">
    <source>
        <dbReference type="Proteomes" id="UP000229894"/>
    </source>
</evidence>
<dbReference type="Proteomes" id="UP000229894">
    <property type="component" value="Unassembled WGS sequence"/>
</dbReference>
<reference evidence="9" key="1">
    <citation type="submission" date="2017-09" db="EMBL/GenBank/DDBJ databases">
        <title>Depth-based differentiation of microbial function through sediment-hosted aquifers and enrichment of novel symbionts in the deep terrestrial subsurface.</title>
        <authorList>
            <person name="Probst A.J."/>
            <person name="Ladd B."/>
            <person name="Jarett J.K."/>
            <person name="Geller-Mcgrath D.E."/>
            <person name="Sieber C.M.K."/>
            <person name="Emerson J.B."/>
            <person name="Anantharaman K."/>
            <person name="Thomas B.C."/>
            <person name="Malmstrom R."/>
            <person name="Stieglmeier M."/>
            <person name="Klingl A."/>
            <person name="Woyke T."/>
            <person name="Ryan C.M."/>
            <person name="Banfield J.F."/>
        </authorList>
    </citation>
    <scope>NUCLEOTIDE SEQUENCE [LARGE SCALE GENOMIC DNA]</scope>
</reference>
<feature type="domain" description="DNA replication/recombination mediator RecO N-terminal" evidence="7">
    <location>
        <begin position="1"/>
        <end position="55"/>
    </location>
</feature>
<keyword evidence="4" id="KW-0233">DNA recombination</keyword>
<dbReference type="PANTHER" id="PTHR33991:SF1">
    <property type="entry name" value="DNA REPAIR PROTEIN RECO"/>
    <property type="match status" value="1"/>
</dbReference>
<gene>
    <name evidence="8" type="primary">recO</name>
    <name evidence="8" type="ORF">COS49_01010</name>
</gene>
<accession>A0A2M7BUW1</accession>
<feature type="non-terminal residue" evidence="8">
    <location>
        <position position="1"/>
    </location>
</feature>
<evidence type="ECO:0000259" key="7">
    <source>
        <dbReference type="Pfam" id="PF11967"/>
    </source>
</evidence>
<dbReference type="InterPro" id="IPR042242">
    <property type="entry name" value="RecO_C"/>
</dbReference>
<dbReference type="InterPro" id="IPR012340">
    <property type="entry name" value="NA-bd_OB-fold"/>
</dbReference>
<comment type="similarity">
    <text evidence="1">Belongs to the RecO family.</text>
</comment>
<dbReference type="Gene3D" id="2.40.50.140">
    <property type="entry name" value="Nucleic acid-binding proteins"/>
    <property type="match status" value="1"/>
</dbReference>
<dbReference type="NCBIfam" id="TIGR00613">
    <property type="entry name" value="reco"/>
    <property type="match status" value="1"/>
</dbReference>
<evidence type="ECO:0000256" key="2">
    <source>
        <dbReference type="ARBA" id="ARBA00021310"/>
    </source>
</evidence>
<proteinExistence type="inferred from homology"/>
<keyword evidence="5" id="KW-0234">DNA repair</keyword>
<protein>
    <recommendedName>
        <fullName evidence="2">DNA repair protein RecO</fullName>
    </recommendedName>
    <alternativeName>
        <fullName evidence="6">Recombination protein O</fullName>
    </alternativeName>
</protein>
<evidence type="ECO:0000256" key="5">
    <source>
        <dbReference type="ARBA" id="ARBA00023204"/>
    </source>
</evidence>
<dbReference type="SUPFAM" id="SSF57863">
    <property type="entry name" value="ArfGap/RecO-like zinc finger"/>
    <property type="match status" value="1"/>
</dbReference>
<dbReference type="InterPro" id="IPR003717">
    <property type="entry name" value="RecO"/>
</dbReference>
<evidence type="ECO:0000313" key="8">
    <source>
        <dbReference type="EMBL" id="PIV10353.1"/>
    </source>
</evidence>
<dbReference type="EMBL" id="PEUX01000022">
    <property type="protein sequence ID" value="PIV10353.1"/>
    <property type="molecule type" value="Genomic_DNA"/>
</dbReference>
<evidence type="ECO:0000256" key="3">
    <source>
        <dbReference type="ARBA" id="ARBA00022763"/>
    </source>
</evidence>
<sequence>VYTRDFGKISVRGKAIRKNQSKLKGHLELFLQSRLLIAPGKKLDIITGAEIIRSFSKLHQRLPSLAAAYYLAEIIDKTIIGPERDPQIWQLLLTSFQKLDQEKTEPKIIIDNFEKQLLGLLGYGQGEQTIISLINSLFKEKIYSRLFLQKALCLLR</sequence>
<dbReference type="GO" id="GO:0043590">
    <property type="term" value="C:bacterial nucleoid"/>
    <property type="evidence" value="ECO:0007669"/>
    <property type="project" value="TreeGrafter"/>
</dbReference>
<evidence type="ECO:0000256" key="1">
    <source>
        <dbReference type="ARBA" id="ARBA00007452"/>
    </source>
</evidence>
<comment type="caution">
    <text evidence="8">The sequence shown here is derived from an EMBL/GenBank/DDBJ whole genome shotgun (WGS) entry which is preliminary data.</text>
</comment>
<dbReference type="InterPro" id="IPR022572">
    <property type="entry name" value="DNA_rep/recomb_RecO_N"/>
</dbReference>
<evidence type="ECO:0000256" key="6">
    <source>
        <dbReference type="ARBA" id="ARBA00033409"/>
    </source>
</evidence>
<organism evidence="8 9">
    <name type="scientific">Candidatus Portnoybacteria bacterium CG03_land_8_20_14_0_80_41_10</name>
    <dbReference type="NCBI Taxonomy" id="1974808"/>
    <lineage>
        <taxon>Bacteria</taxon>
        <taxon>Candidatus Portnoyibacteriota</taxon>
    </lineage>
</organism>
<evidence type="ECO:0000256" key="4">
    <source>
        <dbReference type="ARBA" id="ARBA00023172"/>
    </source>
</evidence>
<dbReference type="Gene3D" id="1.20.1440.120">
    <property type="entry name" value="Recombination protein O, C-terminal domain"/>
    <property type="match status" value="1"/>
</dbReference>
<dbReference type="PANTHER" id="PTHR33991">
    <property type="entry name" value="DNA REPAIR PROTEIN RECO"/>
    <property type="match status" value="1"/>
</dbReference>
<dbReference type="GO" id="GO:0006310">
    <property type="term" value="P:DNA recombination"/>
    <property type="evidence" value="ECO:0007669"/>
    <property type="project" value="UniProtKB-KW"/>
</dbReference>
<dbReference type="AlphaFoldDB" id="A0A2M7BUW1"/>
<dbReference type="GO" id="GO:0006302">
    <property type="term" value="P:double-strand break repair"/>
    <property type="evidence" value="ECO:0007669"/>
    <property type="project" value="TreeGrafter"/>
</dbReference>
<keyword evidence="3" id="KW-0227">DNA damage</keyword>
<name>A0A2M7BUW1_9BACT</name>
<dbReference type="Pfam" id="PF11967">
    <property type="entry name" value="RecO_N"/>
    <property type="match status" value="1"/>
</dbReference>
<dbReference type="Pfam" id="PF02565">
    <property type="entry name" value="RecO_C"/>
    <property type="match status" value="1"/>
</dbReference>